<dbReference type="NCBIfam" id="TIGR01411">
    <property type="entry name" value="tatAE"/>
    <property type="match status" value="1"/>
</dbReference>
<feature type="region of interest" description="Disordered" evidence="10">
    <location>
        <begin position="42"/>
        <end position="123"/>
    </location>
</feature>
<organism evidence="11 12">
    <name type="scientific">Paenibacillus athensensis</name>
    <dbReference type="NCBI Taxonomy" id="1967502"/>
    <lineage>
        <taxon>Bacteria</taxon>
        <taxon>Bacillati</taxon>
        <taxon>Bacillota</taxon>
        <taxon>Bacilli</taxon>
        <taxon>Bacillales</taxon>
        <taxon>Paenibacillaceae</taxon>
        <taxon>Paenibacillus</taxon>
    </lineage>
</organism>
<dbReference type="GO" id="GO:0006886">
    <property type="term" value="P:intracellular protein transport"/>
    <property type="evidence" value="ECO:0007669"/>
    <property type="project" value="UniProtKB-ARBA"/>
</dbReference>
<dbReference type="PRINTS" id="PR01506">
    <property type="entry name" value="TATBPROTEIN"/>
</dbReference>
<dbReference type="InterPro" id="IPR003369">
    <property type="entry name" value="TatA/B/E"/>
</dbReference>
<comment type="similarity">
    <text evidence="9">Belongs to the TatA/E family.</text>
</comment>
<evidence type="ECO:0000256" key="1">
    <source>
        <dbReference type="ARBA" id="ARBA00004167"/>
    </source>
</evidence>
<protein>
    <recommendedName>
        <fullName evidence="9">Sec-independent protein translocase protein TatA</fullName>
    </recommendedName>
</protein>
<evidence type="ECO:0000256" key="3">
    <source>
        <dbReference type="ARBA" id="ARBA00022692"/>
    </source>
</evidence>
<dbReference type="Proteomes" id="UP000298246">
    <property type="component" value="Unassembled WGS sequence"/>
</dbReference>
<gene>
    <name evidence="9" type="primary">tatA</name>
    <name evidence="11" type="ORF">B5M42_07530</name>
</gene>
<comment type="function">
    <text evidence="8">Part of the twin-arginine translocation (Tat) system that transports large folded proteins containing a characteristic twin-arginine motif in their signal peptide across the thylakoid membrane. Involved in delta pH-dependent protein transport required for chloroplast development, especially thylakoid membrane formation. TATC and TATB mediate precursor recognition, whereas TATA facilitates translocation.</text>
</comment>
<evidence type="ECO:0000256" key="4">
    <source>
        <dbReference type="ARBA" id="ARBA00022927"/>
    </source>
</evidence>
<dbReference type="OrthoDB" id="9800908at2"/>
<proteinExistence type="inferred from homology"/>
<feature type="compositionally biased region" description="Low complexity" evidence="10">
    <location>
        <begin position="92"/>
        <end position="104"/>
    </location>
</feature>
<dbReference type="AlphaFoldDB" id="A0A4Y8Q6U1"/>
<dbReference type="GO" id="GO:0008320">
    <property type="term" value="F:protein transmembrane transporter activity"/>
    <property type="evidence" value="ECO:0007669"/>
    <property type="project" value="UniProtKB-UniRule"/>
</dbReference>
<dbReference type="Pfam" id="PF02416">
    <property type="entry name" value="TatA_B_E"/>
    <property type="match status" value="1"/>
</dbReference>
<keyword evidence="12" id="KW-1185">Reference proteome</keyword>
<evidence type="ECO:0000313" key="12">
    <source>
        <dbReference type="Proteomes" id="UP000298246"/>
    </source>
</evidence>
<comment type="subcellular location">
    <subcellularLocation>
        <location evidence="9">Cell membrane</location>
        <topology evidence="9">Single-pass membrane protein</topology>
    </subcellularLocation>
    <subcellularLocation>
        <location evidence="1">Membrane</location>
        <topology evidence="1">Single-pass membrane protein</topology>
    </subcellularLocation>
</comment>
<keyword evidence="3 9" id="KW-0812">Transmembrane</keyword>
<comment type="caution">
    <text evidence="11">The sequence shown here is derived from an EMBL/GenBank/DDBJ whole genome shotgun (WGS) entry which is preliminary data.</text>
</comment>
<evidence type="ECO:0000256" key="6">
    <source>
        <dbReference type="ARBA" id="ARBA00023010"/>
    </source>
</evidence>
<evidence type="ECO:0000256" key="9">
    <source>
        <dbReference type="HAMAP-Rule" id="MF_00236"/>
    </source>
</evidence>
<dbReference type="GO" id="GO:0033281">
    <property type="term" value="C:TAT protein transport complex"/>
    <property type="evidence" value="ECO:0007669"/>
    <property type="project" value="UniProtKB-UniRule"/>
</dbReference>
<evidence type="ECO:0000256" key="2">
    <source>
        <dbReference type="ARBA" id="ARBA00022448"/>
    </source>
</evidence>
<dbReference type="EMBL" id="MYFO01000007">
    <property type="protein sequence ID" value="TFE89393.1"/>
    <property type="molecule type" value="Genomic_DNA"/>
</dbReference>
<dbReference type="GO" id="GO:0043953">
    <property type="term" value="P:protein transport by the Tat complex"/>
    <property type="evidence" value="ECO:0007669"/>
    <property type="project" value="UniProtKB-UniRule"/>
</dbReference>
<reference evidence="11 12" key="1">
    <citation type="submission" date="2017-03" db="EMBL/GenBank/DDBJ databases">
        <title>Isolation of Levoglucosan Utilizing Bacteria.</title>
        <authorList>
            <person name="Arya A.S."/>
        </authorList>
    </citation>
    <scope>NUCLEOTIDE SEQUENCE [LARGE SCALE GENOMIC DNA]</scope>
    <source>
        <strain evidence="11 12">MEC069</strain>
    </source>
</reference>
<evidence type="ECO:0000256" key="8">
    <source>
        <dbReference type="ARBA" id="ARBA00025340"/>
    </source>
</evidence>
<dbReference type="NCBIfam" id="NF011430">
    <property type="entry name" value="PRK14861.1"/>
    <property type="match status" value="1"/>
</dbReference>
<evidence type="ECO:0000256" key="7">
    <source>
        <dbReference type="ARBA" id="ARBA00023136"/>
    </source>
</evidence>
<evidence type="ECO:0000313" key="11">
    <source>
        <dbReference type="EMBL" id="TFE89393.1"/>
    </source>
</evidence>
<dbReference type="HAMAP" id="MF_00236">
    <property type="entry name" value="TatA_E"/>
    <property type="match status" value="1"/>
</dbReference>
<dbReference type="PANTHER" id="PTHR33162">
    <property type="entry name" value="SEC-INDEPENDENT PROTEIN TRANSLOCASE PROTEIN TATA, CHLOROPLASTIC"/>
    <property type="match status" value="1"/>
</dbReference>
<comment type="subunit">
    <text evidence="9">Forms a complex with TatC.</text>
</comment>
<keyword evidence="2 9" id="KW-0813">Transport</keyword>
<keyword evidence="7 9" id="KW-0472">Membrane</keyword>
<sequence>MFQNIGFTEMLLIAVVALVLFGPKRLPEIGRKLGTALHQLKQGARQLMQDDARPAPAPHTAGGATPADGARPSAEATSAAAPPAPPEGAGSGVADASDDAAPVAGGEGHAAAAKPGGARRLPD</sequence>
<evidence type="ECO:0000256" key="10">
    <source>
        <dbReference type="SAM" id="MobiDB-lite"/>
    </source>
</evidence>
<dbReference type="PANTHER" id="PTHR33162:SF1">
    <property type="entry name" value="SEC-INDEPENDENT PROTEIN TRANSLOCASE PROTEIN TATA, CHLOROPLASTIC"/>
    <property type="match status" value="1"/>
</dbReference>
<feature type="compositionally biased region" description="Low complexity" evidence="10">
    <location>
        <begin position="58"/>
        <end position="81"/>
    </location>
</feature>
<keyword evidence="4 9" id="KW-0653">Protein transport</keyword>
<accession>A0A4Y8Q6U1</accession>
<comment type="function">
    <text evidence="9">Part of the twin-arginine translocation (Tat) system that transports large folded proteins containing a characteristic twin-arginine motif in their signal peptide across membranes. TatA could form the protein-conducting channel of the Tat system.</text>
</comment>
<name>A0A4Y8Q6U1_9BACL</name>
<dbReference type="Gene3D" id="1.20.5.3310">
    <property type="match status" value="1"/>
</dbReference>
<keyword evidence="9" id="KW-1003">Cell membrane</keyword>
<evidence type="ECO:0000256" key="5">
    <source>
        <dbReference type="ARBA" id="ARBA00022989"/>
    </source>
</evidence>
<keyword evidence="6 9" id="KW-0811">Translocation</keyword>
<dbReference type="InterPro" id="IPR006312">
    <property type="entry name" value="TatA/E"/>
</dbReference>
<keyword evidence="5 9" id="KW-1133">Transmembrane helix</keyword>